<dbReference type="Pfam" id="PF01992">
    <property type="entry name" value="vATP-synt_AC39"/>
    <property type="match status" value="1"/>
</dbReference>
<dbReference type="InterPro" id="IPR036079">
    <property type="entry name" value="ATPase_csu/dsu_sf"/>
</dbReference>
<gene>
    <name evidence="4" type="ORF">SAMN05444373_10197</name>
</gene>
<proteinExistence type="inferred from homology"/>
<keyword evidence="3" id="KW-0406">Ion transport</keyword>
<evidence type="ECO:0000256" key="2">
    <source>
        <dbReference type="ARBA" id="ARBA00022448"/>
    </source>
</evidence>
<organism evidence="4 5">
    <name type="scientific">Thermoclostridium caenicola</name>
    <dbReference type="NCBI Taxonomy" id="659425"/>
    <lineage>
        <taxon>Bacteria</taxon>
        <taxon>Bacillati</taxon>
        <taxon>Bacillota</taxon>
        <taxon>Clostridia</taxon>
        <taxon>Eubacteriales</taxon>
        <taxon>Oscillospiraceae</taxon>
        <taxon>Thermoclostridium</taxon>
    </lineage>
</organism>
<dbReference type="PANTHER" id="PTHR38682:SF1">
    <property type="entry name" value="V-TYPE ATP SYNTHASE SUBUNIT C"/>
    <property type="match status" value="1"/>
</dbReference>
<dbReference type="RefSeq" id="WP_149678563.1">
    <property type="nucleotide sequence ID" value="NZ_DAONMB010000093.1"/>
</dbReference>
<protein>
    <submittedName>
        <fullName evidence="4">V/A-type H+-transporting ATPase subunit C</fullName>
    </submittedName>
</protein>
<dbReference type="InterPro" id="IPR035067">
    <property type="entry name" value="V-type_ATPase_csu/dsu"/>
</dbReference>
<dbReference type="PANTHER" id="PTHR38682">
    <property type="entry name" value="V-TYPE ATP SYNTHASE SUBUNIT C"/>
    <property type="match status" value="1"/>
</dbReference>
<dbReference type="Gene3D" id="1.20.1690.10">
    <property type="entry name" value="V-type ATP synthase subunit C domain"/>
    <property type="match status" value="2"/>
</dbReference>
<keyword evidence="5" id="KW-1185">Reference proteome</keyword>
<sequence length="337" mass="38075">MARILDEDYAYATARIRAMENKLITPQQYERMLDAATAEDVVKMLVEQGYGMGSTDTAQPAVQVSEKLLSDELEKTYALLREILPDPLVVTLFMRRNDYLNAKLILKGMYLGLEEPGVYAGSGTVEPSRLRRMIVDRDLADLPEIFGKAVLECIEAYGRTSDPQMIDFILDRAMYENMEKDAQALGSPYISELVALIHDLANLRVFIRAKLLGRSRDFLAKALLEGSKISRKFCMDLSDKPLDQLFEALRFTALAELANGLSEAFKNGEGISGMEKVLDEHLMRFIRKSRYIAMGVEPVIAWLFYKEAEVRNVRLILTGKINGISNAVIRERLRAYA</sequence>
<dbReference type="Proteomes" id="UP000324781">
    <property type="component" value="Unassembled WGS sequence"/>
</dbReference>
<reference evidence="4 5" key="1">
    <citation type="submission" date="2016-11" db="EMBL/GenBank/DDBJ databases">
        <authorList>
            <person name="Varghese N."/>
            <person name="Submissions S."/>
        </authorList>
    </citation>
    <scope>NUCLEOTIDE SEQUENCE [LARGE SCALE GENOMIC DNA]</scope>
    <source>
        <strain evidence="4 5">DSM 19027</strain>
    </source>
</reference>
<evidence type="ECO:0000313" key="5">
    <source>
        <dbReference type="Proteomes" id="UP000324781"/>
    </source>
</evidence>
<evidence type="ECO:0000313" key="4">
    <source>
        <dbReference type="EMBL" id="SHJ00399.1"/>
    </source>
</evidence>
<dbReference type="EMBL" id="FQZP01000019">
    <property type="protein sequence ID" value="SHJ00399.1"/>
    <property type="molecule type" value="Genomic_DNA"/>
</dbReference>
<comment type="similarity">
    <text evidence="1">Belongs to the V-ATPase V0D/AC39 subunit family.</text>
</comment>
<accession>A0A1M6FS06</accession>
<dbReference type="OrthoDB" id="1653at2"/>
<evidence type="ECO:0000256" key="1">
    <source>
        <dbReference type="ARBA" id="ARBA00006709"/>
    </source>
</evidence>
<dbReference type="Gene3D" id="1.10.132.50">
    <property type="entry name" value="ATP synthase (C/AC39) subunit, domain 3"/>
    <property type="match status" value="1"/>
</dbReference>
<dbReference type="InterPro" id="IPR050873">
    <property type="entry name" value="V-ATPase_V0D/AC39_subunit"/>
</dbReference>
<evidence type="ECO:0000256" key="3">
    <source>
        <dbReference type="ARBA" id="ARBA00023065"/>
    </source>
</evidence>
<dbReference type="InterPro" id="IPR044911">
    <property type="entry name" value="V-type_ATPase_csu/dsu_dom_3"/>
</dbReference>
<dbReference type="GO" id="GO:0046961">
    <property type="term" value="F:proton-transporting ATPase activity, rotational mechanism"/>
    <property type="evidence" value="ECO:0007669"/>
    <property type="project" value="InterPro"/>
</dbReference>
<dbReference type="InterPro" id="IPR002843">
    <property type="entry name" value="ATPase_V0-cplx_csu/dsu"/>
</dbReference>
<keyword evidence="2" id="KW-0813">Transport</keyword>
<dbReference type="AlphaFoldDB" id="A0A1M6FS06"/>
<name>A0A1M6FS06_9FIRM</name>
<dbReference type="SUPFAM" id="SSF103486">
    <property type="entry name" value="V-type ATP synthase subunit C"/>
    <property type="match status" value="1"/>
</dbReference>